<reference evidence="2" key="1">
    <citation type="submission" date="2021-01" db="UniProtKB">
        <authorList>
            <consortium name="EnsemblMetazoa"/>
        </authorList>
    </citation>
    <scope>IDENTIFICATION</scope>
</reference>
<evidence type="ECO:0008006" key="4">
    <source>
        <dbReference type="Google" id="ProtNLM"/>
    </source>
</evidence>
<keyword evidence="3" id="KW-1185">Reference proteome</keyword>
<dbReference type="Proteomes" id="UP000594262">
    <property type="component" value="Unplaced"/>
</dbReference>
<organism evidence="2 3">
    <name type="scientific">Clytia hemisphaerica</name>
    <dbReference type="NCBI Taxonomy" id="252671"/>
    <lineage>
        <taxon>Eukaryota</taxon>
        <taxon>Metazoa</taxon>
        <taxon>Cnidaria</taxon>
        <taxon>Hydrozoa</taxon>
        <taxon>Hydroidolina</taxon>
        <taxon>Leptothecata</taxon>
        <taxon>Obeliida</taxon>
        <taxon>Clytiidae</taxon>
        <taxon>Clytia</taxon>
    </lineage>
</organism>
<dbReference type="AlphaFoldDB" id="A0A7M5V0C2"/>
<sequence>MKISFSFLLVITIKIVPIQGSHNSNCYQPQRYKGFSSGSTKLASSSTTYKECAHSCNSISPSSYRYGMIWMWQFEEADKGKCFCVKTGIALTDKVNAIYCKMSSFGDSGTIKAFWTPWYSDTQNCLYRRKRSIFGRYKRTCGFPPRFQTTNSECGAETAVDWQDKPCWNSLVRHNRMAIGRSAKTFDPTEEKVLTVGIKLHSTMLDVDHEYSLYVSTMQDPALNDWPRPDLQLMEVVKLEEQDITLSEEPQIEYGTNRYYRATAKIGNKILINAVDDTDSQKKLLFDVKIKMTDSPNTGSRYLTTVHQLMKPNLKESRRIWMRQTALFKSTTPQSIDQLNLNVDFQSGLKMPGTFVLIKFNYQYRKGKKQATDVVGEFWIPPTLDAETCYCSSPNSFLPGSWDIDIEKRKIILKIDYIDPNMGDRYFQFRCRVNVKIFTNYLAERVKIRAYQQWTLCKYDSCNDSTRKRSVRGNKIVEANVVTEEKILNPEPFRIMNPITGQCWWYNISDKLMRQSTEGCKAFNFHHDMESGLLYSHQGYPIISNDKDPRQIKIDATKTNSDGTYIFSRDTTYNLMRIVRVELGGVPLKAYPVVGLNSDGVLLIGDGWGDDLETVKEFTNRHEDDHFIKLPAWPGMENMILKGVLVVNTEYGHTMVVCNLKRNLITRPNCFWGIGQGEKWTAFSSMVTYIEFFAAWTNYFYGKCNHDQWFCKIHTNHLVNQHRNRYEVVEESEYVHEKPGPLSTFKMKSFDDMNITSPVAIGDDGVFTVTGASIYKSGDRILNFNGNL</sequence>
<dbReference type="RefSeq" id="XP_066918565.1">
    <property type="nucleotide sequence ID" value="XM_067062464.1"/>
</dbReference>
<accession>A0A7M5V0C2</accession>
<proteinExistence type="predicted"/>
<evidence type="ECO:0000313" key="3">
    <source>
        <dbReference type="Proteomes" id="UP000594262"/>
    </source>
</evidence>
<evidence type="ECO:0000256" key="1">
    <source>
        <dbReference type="SAM" id="SignalP"/>
    </source>
</evidence>
<protein>
    <recommendedName>
        <fullName evidence="4">Cnidarian restricted protein</fullName>
    </recommendedName>
</protein>
<name>A0A7M5V0C2_9CNID</name>
<feature type="chain" id="PRO_5029766346" description="Cnidarian restricted protein" evidence="1">
    <location>
        <begin position="21"/>
        <end position="788"/>
    </location>
</feature>
<feature type="signal peptide" evidence="1">
    <location>
        <begin position="1"/>
        <end position="20"/>
    </location>
</feature>
<dbReference type="GeneID" id="136805890"/>
<keyword evidence="1" id="KW-0732">Signal</keyword>
<dbReference type="EnsemblMetazoa" id="CLYHEMT000259.1">
    <property type="protein sequence ID" value="CLYHEMP000259.1"/>
    <property type="gene ID" value="CLYHEMG000259"/>
</dbReference>
<evidence type="ECO:0000313" key="2">
    <source>
        <dbReference type="EnsemblMetazoa" id="CLYHEMP000259.1"/>
    </source>
</evidence>